<dbReference type="InterPro" id="IPR022065">
    <property type="entry name" value="Uncharacterised_TMEM59"/>
</dbReference>
<dbReference type="GeneID" id="108558754"/>
<evidence type="ECO:0000256" key="4">
    <source>
        <dbReference type="ARBA" id="ARBA00022729"/>
    </source>
</evidence>
<evidence type="ECO:0000256" key="9">
    <source>
        <dbReference type="SAM" id="Phobius"/>
    </source>
</evidence>
<keyword evidence="7 9" id="KW-0472">Membrane</keyword>
<keyword evidence="11" id="KW-1185">Reference proteome</keyword>
<name>A0ABM1M9K6_NICVS</name>
<evidence type="ECO:0000313" key="12">
    <source>
        <dbReference type="RefSeq" id="XP_017771256.1"/>
    </source>
</evidence>
<reference evidence="12" key="1">
    <citation type="submission" date="2025-08" db="UniProtKB">
        <authorList>
            <consortium name="RefSeq"/>
        </authorList>
    </citation>
    <scope>IDENTIFICATION</scope>
    <source>
        <tissue evidence="12">Whole Larva</tissue>
    </source>
</reference>
<keyword evidence="3 9" id="KW-0812">Transmembrane</keyword>
<accession>A0ABM1M9K6</accession>
<keyword evidence="8" id="KW-0325">Glycoprotein</keyword>
<keyword evidence="6" id="KW-0333">Golgi apparatus</keyword>
<feature type="chain" id="PRO_5045079702" evidence="10">
    <location>
        <begin position="23"/>
        <end position="311"/>
    </location>
</feature>
<dbReference type="RefSeq" id="XP_017771256.1">
    <property type="nucleotide sequence ID" value="XM_017915767.1"/>
</dbReference>
<evidence type="ECO:0000256" key="10">
    <source>
        <dbReference type="SAM" id="SignalP"/>
    </source>
</evidence>
<organism evidence="11 12">
    <name type="scientific">Nicrophorus vespilloides</name>
    <name type="common">Boreal carrion beetle</name>
    <dbReference type="NCBI Taxonomy" id="110193"/>
    <lineage>
        <taxon>Eukaryota</taxon>
        <taxon>Metazoa</taxon>
        <taxon>Ecdysozoa</taxon>
        <taxon>Arthropoda</taxon>
        <taxon>Hexapoda</taxon>
        <taxon>Insecta</taxon>
        <taxon>Pterygota</taxon>
        <taxon>Neoptera</taxon>
        <taxon>Endopterygota</taxon>
        <taxon>Coleoptera</taxon>
        <taxon>Polyphaga</taxon>
        <taxon>Staphyliniformia</taxon>
        <taxon>Silphidae</taxon>
        <taxon>Nicrophorinae</taxon>
        <taxon>Nicrophorus</taxon>
    </lineage>
</organism>
<evidence type="ECO:0000313" key="11">
    <source>
        <dbReference type="Proteomes" id="UP000695000"/>
    </source>
</evidence>
<evidence type="ECO:0000256" key="6">
    <source>
        <dbReference type="ARBA" id="ARBA00023034"/>
    </source>
</evidence>
<evidence type="ECO:0000256" key="1">
    <source>
        <dbReference type="ARBA" id="ARBA00004614"/>
    </source>
</evidence>
<dbReference type="Proteomes" id="UP000695000">
    <property type="component" value="Unplaced"/>
</dbReference>
<evidence type="ECO:0000256" key="8">
    <source>
        <dbReference type="ARBA" id="ARBA00023180"/>
    </source>
</evidence>
<feature type="signal peptide" evidence="10">
    <location>
        <begin position="1"/>
        <end position="22"/>
    </location>
</feature>
<keyword evidence="4 10" id="KW-0732">Signal</keyword>
<evidence type="ECO:0000256" key="7">
    <source>
        <dbReference type="ARBA" id="ARBA00023136"/>
    </source>
</evidence>
<dbReference type="Pfam" id="PF12280">
    <property type="entry name" value="BSMAP"/>
    <property type="match status" value="2"/>
</dbReference>
<evidence type="ECO:0000256" key="5">
    <source>
        <dbReference type="ARBA" id="ARBA00022989"/>
    </source>
</evidence>
<keyword evidence="5 9" id="KW-1133">Transmembrane helix</keyword>
<comment type="subcellular location">
    <subcellularLocation>
        <location evidence="1">Golgi apparatus membrane</location>
        <topology evidence="1">Single-pass type I membrane protein</topology>
    </subcellularLocation>
</comment>
<proteinExistence type="inferred from homology"/>
<feature type="transmembrane region" description="Helical" evidence="9">
    <location>
        <begin position="227"/>
        <end position="245"/>
    </location>
</feature>
<dbReference type="PANTHER" id="PTHR28652:SF2">
    <property type="entry name" value="TRANSMEMBRANE PROTEIN 59-LIKE PROTEIN"/>
    <property type="match status" value="1"/>
</dbReference>
<dbReference type="PANTHER" id="PTHR28652">
    <property type="entry name" value="TRANSMEMBRANE PROTEIN 59-LIKE PROTEIN"/>
    <property type="match status" value="1"/>
</dbReference>
<evidence type="ECO:0000256" key="2">
    <source>
        <dbReference type="ARBA" id="ARBA00009643"/>
    </source>
</evidence>
<sequence>MSRLRSLAPAAVLLYVCVSVGASVGGDAGDLDQCKEACAESFFLLPQIEDVQEICQRGCRIFNIIYLREDHDLNSTKEECHLSCNEAYTGRTEQLKSCEVGCSATWKRKEAADLSLIPLFLQFEQLRQQDRSGGAAVIVEPELEIVESEDLILEPLMQNQIEIIGYSVEYKIPEAKIRTMPIDDHWRTEEIVEAMDDRRGNSQLQQQQQPSGDWLDCASRNSGIPKWFLLLAIIVAILAALFLSISSERKLIIDVEDDFDLEARLLIEADRRCRNEKEEMEEAEALPAKQPLHLASNECNTETERMTVIQL</sequence>
<comment type="similarity">
    <text evidence="2">Belongs to the TMEM59 family.</text>
</comment>
<evidence type="ECO:0000256" key="3">
    <source>
        <dbReference type="ARBA" id="ARBA00022692"/>
    </source>
</evidence>
<protein>
    <submittedName>
        <fullName evidence="12">Transmembrane protein 59-like isoform X1</fullName>
    </submittedName>
</protein>
<gene>
    <name evidence="12" type="primary">LOC108558754</name>
</gene>